<dbReference type="GO" id="GO:0009116">
    <property type="term" value="P:nucleoside metabolic process"/>
    <property type="evidence" value="ECO:0007669"/>
    <property type="project" value="InterPro"/>
</dbReference>
<feature type="domain" description="Glycine cleavage system P-protein N-terminal" evidence="2">
    <location>
        <begin position="18"/>
        <end position="256"/>
    </location>
</feature>
<evidence type="ECO:0000259" key="2">
    <source>
        <dbReference type="Pfam" id="PF02347"/>
    </source>
</evidence>
<evidence type="ECO:0000256" key="1">
    <source>
        <dbReference type="ARBA" id="ARBA00023002"/>
    </source>
</evidence>
<dbReference type="GO" id="GO:0004375">
    <property type="term" value="F:glycine dehydrogenase (decarboxylating) activity"/>
    <property type="evidence" value="ECO:0007669"/>
    <property type="project" value="InterPro"/>
</dbReference>
<reference evidence="3" key="1">
    <citation type="journal article" date="2014" name="Front. Microbiol.">
        <title>High frequency of phylogenetically diverse reductive dehalogenase-homologous genes in deep subseafloor sedimentary metagenomes.</title>
        <authorList>
            <person name="Kawai M."/>
            <person name="Futagami T."/>
            <person name="Toyoda A."/>
            <person name="Takaki Y."/>
            <person name="Nishi S."/>
            <person name="Hori S."/>
            <person name="Arai W."/>
            <person name="Tsubouchi T."/>
            <person name="Morono Y."/>
            <person name="Uchiyama I."/>
            <person name="Ito T."/>
            <person name="Fujiyama A."/>
            <person name="Inagaki F."/>
            <person name="Takami H."/>
        </authorList>
    </citation>
    <scope>NUCLEOTIDE SEQUENCE</scope>
    <source>
        <strain evidence="3">Expedition CK06-06</strain>
    </source>
</reference>
<dbReference type="InterPro" id="IPR015421">
    <property type="entry name" value="PyrdxlP-dep_Trfase_major"/>
</dbReference>
<keyword evidence="1" id="KW-0560">Oxidoreductase</keyword>
<gene>
    <name evidence="3" type="ORF">S03H2_53442</name>
</gene>
<dbReference type="InterPro" id="IPR023010">
    <property type="entry name" value="GcvPA"/>
</dbReference>
<organism evidence="3">
    <name type="scientific">marine sediment metagenome</name>
    <dbReference type="NCBI Taxonomy" id="412755"/>
    <lineage>
        <taxon>unclassified sequences</taxon>
        <taxon>metagenomes</taxon>
        <taxon>ecological metagenomes</taxon>
    </lineage>
</organism>
<feature type="non-terminal residue" evidence="3">
    <location>
        <position position="1"/>
    </location>
</feature>
<feature type="non-terminal residue" evidence="3">
    <location>
        <position position="257"/>
    </location>
</feature>
<proteinExistence type="predicted"/>
<dbReference type="PANTHER" id="PTHR42806:SF1">
    <property type="entry name" value="GLYCINE DEHYDROGENASE (DECARBOXYLATING)"/>
    <property type="match status" value="1"/>
</dbReference>
<dbReference type="SUPFAM" id="SSF53383">
    <property type="entry name" value="PLP-dependent transferases"/>
    <property type="match status" value="1"/>
</dbReference>
<dbReference type="Pfam" id="PF02347">
    <property type="entry name" value="GDC-P"/>
    <property type="match status" value="1"/>
</dbReference>
<name>X1HV11_9ZZZZ</name>
<dbReference type="Gene3D" id="3.40.640.10">
    <property type="entry name" value="Type I PLP-dependent aspartate aminotransferase-like (Major domain)"/>
    <property type="match status" value="1"/>
</dbReference>
<evidence type="ECO:0000313" key="3">
    <source>
        <dbReference type="EMBL" id="GAH73976.1"/>
    </source>
</evidence>
<protein>
    <recommendedName>
        <fullName evidence="2">Glycine cleavage system P-protein N-terminal domain-containing protein</fullName>
    </recommendedName>
</protein>
<sequence>AGRNILMEKVEPDMDNLPSDCACLIVQQPNFLGYLEDMRVCAQKAHDVGALLVVVVDPIFLGMFEPPGDYGADIAVAEGRALGSPISFGGPCLGIFTCRKEYLRQMPGRIVGKATDAAGQPGYVLTLQTREQHIRREQATSNICTNEALVTLAATVYLATLGKKGLRQVAELCYHKAHYAAARISQLKGYSLVFQQPFFKEFVIRCPVAPRQINEALFKKGIIGGLDLSHMIDNSMLFCVTEMNTKQEIDRLVEILE</sequence>
<dbReference type="InterPro" id="IPR049315">
    <property type="entry name" value="GDC-P_N"/>
</dbReference>
<dbReference type="EMBL" id="BARU01034016">
    <property type="protein sequence ID" value="GAH73976.1"/>
    <property type="molecule type" value="Genomic_DNA"/>
</dbReference>
<dbReference type="AlphaFoldDB" id="X1HV11"/>
<dbReference type="InterPro" id="IPR015424">
    <property type="entry name" value="PyrdxlP-dep_Trfase"/>
</dbReference>
<accession>X1HV11</accession>
<comment type="caution">
    <text evidence="3">The sequence shown here is derived from an EMBL/GenBank/DDBJ whole genome shotgun (WGS) entry which is preliminary data.</text>
</comment>
<dbReference type="PANTHER" id="PTHR42806">
    <property type="entry name" value="GLYCINE CLEAVAGE SYSTEM P-PROTEIN"/>
    <property type="match status" value="1"/>
</dbReference>